<accession>A0A2T2WKX6</accession>
<name>A0A2T2WKX6_9FIRM</name>
<reference evidence="2 3" key="1">
    <citation type="journal article" date="2014" name="BMC Genomics">
        <title>Comparison of environmental and isolate Sulfobacillus genomes reveals diverse carbon, sulfur, nitrogen, and hydrogen metabolisms.</title>
        <authorList>
            <person name="Justice N.B."/>
            <person name="Norman A."/>
            <person name="Brown C.T."/>
            <person name="Singh A."/>
            <person name="Thomas B.C."/>
            <person name="Banfield J.F."/>
        </authorList>
    </citation>
    <scope>NUCLEOTIDE SEQUENCE [LARGE SCALE GENOMIC DNA]</scope>
    <source>
        <strain evidence="2">AMDSBA3</strain>
    </source>
</reference>
<dbReference type="Proteomes" id="UP000241848">
    <property type="component" value="Unassembled WGS sequence"/>
</dbReference>
<proteinExistence type="predicted"/>
<organism evidence="2 3">
    <name type="scientific">Sulfobacillus acidophilus</name>
    <dbReference type="NCBI Taxonomy" id="53633"/>
    <lineage>
        <taxon>Bacteria</taxon>
        <taxon>Bacillati</taxon>
        <taxon>Bacillota</taxon>
        <taxon>Clostridia</taxon>
        <taxon>Eubacteriales</taxon>
        <taxon>Clostridiales Family XVII. Incertae Sedis</taxon>
        <taxon>Sulfobacillus</taxon>
    </lineage>
</organism>
<dbReference type="AlphaFoldDB" id="A0A2T2WKX6"/>
<gene>
    <name evidence="2" type="ORF">C7B45_05265</name>
</gene>
<evidence type="ECO:0000313" key="3">
    <source>
        <dbReference type="Proteomes" id="UP000241848"/>
    </source>
</evidence>
<sequence length="133" mass="14096">MVSKYVWPLVTSLFIALLGAALLIWPFAIHTNTGGWTHATTADFWSGVGIAVIGLISAATWFSGLRQDLIAQGLVAVKQRQSVPAGESQQPVGQSDADLDRLLRPLAETVLQDLTRQLANKGNRSNGGGGTLS</sequence>
<keyword evidence="1" id="KW-1133">Transmembrane helix</keyword>
<dbReference type="EMBL" id="PXYV01000011">
    <property type="protein sequence ID" value="PSR22877.1"/>
    <property type="molecule type" value="Genomic_DNA"/>
</dbReference>
<keyword evidence="1" id="KW-0472">Membrane</keyword>
<feature type="transmembrane region" description="Helical" evidence="1">
    <location>
        <begin position="7"/>
        <end position="29"/>
    </location>
</feature>
<evidence type="ECO:0000256" key="1">
    <source>
        <dbReference type="SAM" id="Phobius"/>
    </source>
</evidence>
<protein>
    <submittedName>
        <fullName evidence="2">Uncharacterized protein</fullName>
    </submittedName>
</protein>
<comment type="caution">
    <text evidence="2">The sequence shown here is derived from an EMBL/GenBank/DDBJ whole genome shotgun (WGS) entry which is preliminary data.</text>
</comment>
<evidence type="ECO:0000313" key="2">
    <source>
        <dbReference type="EMBL" id="PSR22877.1"/>
    </source>
</evidence>
<feature type="transmembrane region" description="Helical" evidence="1">
    <location>
        <begin position="44"/>
        <end position="62"/>
    </location>
</feature>
<keyword evidence="1" id="KW-0812">Transmembrane</keyword>